<keyword evidence="1" id="KW-0812">Transmembrane</keyword>
<name>A0A1G8R8Q9_9BACI</name>
<evidence type="ECO:0000313" key="2">
    <source>
        <dbReference type="EMBL" id="SDJ13356.1"/>
    </source>
</evidence>
<dbReference type="Proteomes" id="UP000199225">
    <property type="component" value="Unassembled WGS sequence"/>
</dbReference>
<keyword evidence="3" id="KW-1185">Reference proteome</keyword>
<dbReference type="RefSeq" id="WP_093192461.1">
    <property type="nucleotide sequence ID" value="NZ_FNEV01000002.1"/>
</dbReference>
<accession>A0A1G8R8Q9</accession>
<organism evidence="2 3">
    <name type="scientific">Salimicrobium halophilum</name>
    <dbReference type="NCBI Taxonomy" id="86666"/>
    <lineage>
        <taxon>Bacteria</taxon>
        <taxon>Bacillati</taxon>
        <taxon>Bacillota</taxon>
        <taxon>Bacilli</taxon>
        <taxon>Bacillales</taxon>
        <taxon>Bacillaceae</taxon>
        <taxon>Salimicrobium</taxon>
    </lineage>
</organism>
<evidence type="ECO:0000313" key="3">
    <source>
        <dbReference type="Proteomes" id="UP000199225"/>
    </source>
</evidence>
<feature type="transmembrane region" description="Helical" evidence="1">
    <location>
        <begin position="9"/>
        <end position="26"/>
    </location>
</feature>
<sequence length="188" mass="21443">MEWFLIKKIAVLISVFLLLSVLFIFYQHNQPPVAKDITNSKQAGAINVLTIEKIGGGWFSLYYNHQQEIKLGFLEQNVLGTWEVNSVDNREEAKREPFEAGIYWNVESSPGSQKCYYYGAASNQIVEKIKLSINEESYKVLDLKSSGTSNVRYFLEVHDDDECGPYHFKAVSEGGHLIAEEKVFSNTY</sequence>
<proteinExistence type="predicted"/>
<dbReference type="AlphaFoldDB" id="A0A1G8R8Q9"/>
<keyword evidence="1" id="KW-0472">Membrane</keyword>
<protein>
    <submittedName>
        <fullName evidence="2">Uncharacterized protein</fullName>
    </submittedName>
</protein>
<dbReference type="OrthoDB" id="2870044at2"/>
<gene>
    <name evidence="2" type="ORF">SAMN04490247_0895</name>
</gene>
<dbReference type="EMBL" id="FNEV01000002">
    <property type="protein sequence ID" value="SDJ13356.1"/>
    <property type="molecule type" value="Genomic_DNA"/>
</dbReference>
<evidence type="ECO:0000256" key="1">
    <source>
        <dbReference type="SAM" id="Phobius"/>
    </source>
</evidence>
<keyword evidence="1" id="KW-1133">Transmembrane helix</keyword>
<reference evidence="3" key="1">
    <citation type="submission" date="2016-10" db="EMBL/GenBank/DDBJ databases">
        <authorList>
            <person name="Varghese N."/>
            <person name="Submissions S."/>
        </authorList>
    </citation>
    <scope>NUCLEOTIDE SEQUENCE [LARGE SCALE GENOMIC DNA]</scope>
    <source>
        <strain evidence="3">DSM 4771</strain>
    </source>
</reference>
<dbReference type="STRING" id="86666.SAMN04490247_0895"/>